<dbReference type="SMART" id="SM00582">
    <property type="entry name" value="RPR"/>
    <property type="match status" value="1"/>
</dbReference>
<evidence type="ECO:0000313" key="3">
    <source>
        <dbReference type="EMBL" id="KAK0392126.1"/>
    </source>
</evidence>
<sequence length="401" mass="42997">MAYNDDAVLARLSSLNESHDSIATAAQWIMFHRRHAERTVQLWVQRLKDSSSTKRLSLMYLANEVAQQSRIRHKEDFIIAFSPVVAEAAAIAYKGAPTEIQGKLRRVFEVWKDRSIFEAPIQRAIESRLDELDKARGAPKSGFGGAIFGGSSNVPSEFAPLITAHQAVAKLGVSLKTAVSSANQEYEKQTDAAMEVPSAPVYAARLNGLLKTLASAENAVAERVKARATLVTGLEKLLEANRKELEKDQASRSELAGRKGEIEEKKQQVELAIMRALGPAEGNGSSGEAGSGSPGQEPDRPAMEALTPPAMEALTPPAMEAFTPPPAFEDHTVPAEDPPTSNTLNSGADAQTSASTQQSVPISANGSNKRRRVDDGDFPDLGGDDGIDEDVAAMLKDNPST</sequence>
<dbReference type="CDD" id="cd17003">
    <property type="entry name" value="CID_Rtt103"/>
    <property type="match status" value="1"/>
</dbReference>
<feature type="region of interest" description="Disordered" evidence="1">
    <location>
        <begin position="279"/>
        <end position="303"/>
    </location>
</feature>
<feature type="region of interest" description="Disordered" evidence="1">
    <location>
        <begin position="316"/>
        <end position="401"/>
    </location>
</feature>
<evidence type="ECO:0000256" key="1">
    <source>
        <dbReference type="SAM" id="MobiDB-lite"/>
    </source>
</evidence>
<dbReference type="FunFam" id="1.25.40.90:FF:000030">
    <property type="entry name" value="DUF618 domain protein"/>
    <property type="match status" value="1"/>
</dbReference>
<dbReference type="Proteomes" id="UP001175261">
    <property type="component" value="Unassembled WGS sequence"/>
</dbReference>
<feature type="compositionally biased region" description="Polar residues" evidence="1">
    <location>
        <begin position="339"/>
        <end position="367"/>
    </location>
</feature>
<name>A0AA39GS57_SARSR</name>
<dbReference type="Gene3D" id="1.25.40.90">
    <property type="match status" value="1"/>
</dbReference>
<reference evidence="3" key="1">
    <citation type="submission" date="2022-10" db="EMBL/GenBank/DDBJ databases">
        <title>Determination and structural analysis of whole genome sequence of Sarocladium strictum F4-1.</title>
        <authorList>
            <person name="Hu L."/>
            <person name="Jiang Y."/>
        </authorList>
    </citation>
    <scope>NUCLEOTIDE SEQUENCE</scope>
    <source>
        <strain evidence="3">F4-1</strain>
    </source>
</reference>
<feature type="compositionally biased region" description="Acidic residues" evidence="1">
    <location>
        <begin position="376"/>
        <end position="391"/>
    </location>
</feature>
<evidence type="ECO:0000313" key="4">
    <source>
        <dbReference type="Proteomes" id="UP001175261"/>
    </source>
</evidence>
<accession>A0AA39GS57</accession>
<dbReference type="PANTHER" id="PTHR12460:SF0">
    <property type="entry name" value="CID DOMAIN-CONTAINING PROTEIN-RELATED"/>
    <property type="match status" value="1"/>
</dbReference>
<feature type="domain" description="CID" evidence="2">
    <location>
        <begin position="1"/>
        <end position="133"/>
    </location>
</feature>
<dbReference type="GO" id="GO:0031124">
    <property type="term" value="P:mRNA 3'-end processing"/>
    <property type="evidence" value="ECO:0007669"/>
    <property type="project" value="InterPro"/>
</dbReference>
<proteinExistence type="predicted"/>
<comment type="caution">
    <text evidence="3">The sequence shown here is derived from an EMBL/GenBank/DDBJ whole genome shotgun (WGS) entry which is preliminary data.</text>
</comment>
<dbReference type="InterPro" id="IPR008942">
    <property type="entry name" value="ENTH_VHS"/>
</dbReference>
<dbReference type="SUPFAM" id="SSF48464">
    <property type="entry name" value="ENTH/VHS domain"/>
    <property type="match status" value="1"/>
</dbReference>
<organism evidence="3 4">
    <name type="scientific">Sarocladium strictum</name>
    <name type="common">Black bundle disease fungus</name>
    <name type="synonym">Acremonium strictum</name>
    <dbReference type="NCBI Taxonomy" id="5046"/>
    <lineage>
        <taxon>Eukaryota</taxon>
        <taxon>Fungi</taxon>
        <taxon>Dikarya</taxon>
        <taxon>Ascomycota</taxon>
        <taxon>Pezizomycotina</taxon>
        <taxon>Sordariomycetes</taxon>
        <taxon>Hypocreomycetidae</taxon>
        <taxon>Hypocreales</taxon>
        <taxon>Sarocladiaceae</taxon>
        <taxon>Sarocladium</taxon>
    </lineage>
</organism>
<dbReference type="GO" id="GO:0099122">
    <property type="term" value="F:RNA polymerase II C-terminal domain binding"/>
    <property type="evidence" value="ECO:0007669"/>
    <property type="project" value="InterPro"/>
</dbReference>
<dbReference type="InterPro" id="IPR047883">
    <property type="entry name" value="Rtt103-like_CID"/>
</dbReference>
<dbReference type="Pfam" id="PF04818">
    <property type="entry name" value="CID"/>
    <property type="match status" value="1"/>
</dbReference>
<dbReference type="PANTHER" id="PTHR12460">
    <property type="entry name" value="CYCLIN-DEPENDENT KINASE INHIBITOR-RELATED PROTEIN"/>
    <property type="match status" value="1"/>
</dbReference>
<keyword evidence="4" id="KW-1185">Reference proteome</keyword>
<feature type="compositionally biased region" description="Gly residues" evidence="1">
    <location>
        <begin position="284"/>
        <end position="293"/>
    </location>
</feature>
<dbReference type="InterPro" id="IPR006569">
    <property type="entry name" value="CID_dom"/>
</dbReference>
<dbReference type="EMBL" id="JAPDFR010000001">
    <property type="protein sequence ID" value="KAK0392126.1"/>
    <property type="molecule type" value="Genomic_DNA"/>
</dbReference>
<evidence type="ECO:0000259" key="2">
    <source>
        <dbReference type="PROSITE" id="PS51391"/>
    </source>
</evidence>
<feature type="region of interest" description="Disordered" evidence="1">
    <location>
        <begin position="244"/>
        <end position="263"/>
    </location>
</feature>
<gene>
    <name evidence="3" type="ORF">NLU13_1624</name>
</gene>
<protein>
    <recommendedName>
        <fullName evidence="2">CID domain-containing protein</fullName>
    </recommendedName>
</protein>
<dbReference type="PROSITE" id="PS51391">
    <property type="entry name" value="CID"/>
    <property type="match status" value="1"/>
</dbReference>
<dbReference type="AlphaFoldDB" id="A0AA39GS57"/>